<keyword evidence="3" id="KW-1185">Reference proteome</keyword>
<dbReference type="RefSeq" id="WP_225250560.1">
    <property type="nucleotide sequence ID" value="NZ_JAIWIU010000063.1"/>
</dbReference>
<keyword evidence="1" id="KW-1133">Transmembrane helix</keyword>
<proteinExistence type="predicted"/>
<comment type="caution">
    <text evidence="2">The sequence shown here is derived from an EMBL/GenBank/DDBJ whole genome shotgun (WGS) entry which is preliminary data.</text>
</comment>
<keyword evidence="1" id="KW-0472">Membrane</keyword>
<protein>
    <submittedName>
        <fullName evidence="2">Permease</fullName>
    </submittedName>
</protein>
<feature type="transmembrane region" description="Helical" evidence="1">
    <location>
        <begin position="46"/>
        <end position="69"/>
    </location>
</feature>
<dbReference type="EMBL" id="JAIWIU010000063">
    <property type="protein sequence ID" value="MCA2016582.1"/>
    <property type="molecule type" value="Genomic_DNA"/>
</dbReference>
<evidence type="ECO:0000313" key="3">
    <source>
        <dbReference type="Proteomes" id="UP001199044"/>
    </source>
</evidence>
<organism evidence="2 3">
    <name type="scientific">Vibrio tritonius</name>
    <dbReference type="NCBI Taxonomy" id="1435069"/>
    <lineage>
        <taxon>Bacteria</taxon>
        <taxon>Pseudomonadati</taxon>
        <taxon>Pseudomonadota</taxon>
        <taxon>Gammaproteobacteria</taxon>
        <taxon>Vibrionales</taxon>
        <taxon>Vibrionaceae</taxon>
        <taxon>Vibrio</taxon>
    </lineage>
</organism>
<name>A0ABS7YNM9_9VIBR</name>
<keyword evidence="1" id="KW-0812">Transmembrane</keyword>
<sequence>MGMLNSFLRNPKVNEAIAEDCRKVGVTLIGVGVVGITVNIEHVNRLGAYTVLLCGFLVYTCGIVLTVALKTEDSEE</sequence>
<dbReference type="Proteomes" id="UP001199044">
    <property type="component" value="Unassembled WGS sequence"/>
</dbReference>
<gene>
    <name evidence="2" type="ORF">LDJ79_10715</name>
</gene>
<evidence type="ECO:0000313" key="2">
    <source>
        <dbReference type="EMBL" id="MCA2016582.1"/>
    </source>
</evidence>
<evidence type="ECO:0000256" key="1">
    <source>
        <dbReference type="SAM" id="Phobius"/>
    </source>
</evidence>
<reference evidence="3" key="1">
    <citation type="submission" date="2023-07" db="EMBL/GenBank/DDBJ databases">
        <title>Molecular identification of indigenous halophilic bacteria isolated from red sea cost, biodegradation of synthetic dyes and assessment of degraded metabolite toxicity.</title>
        <authorList>
            <person name="Chaieb K."/>
            <person name="Altayb H.N."/>
        </authorList>
    </citation>
    <scope>NUCLEOTIDE SEQUENCE [LARGE SCALE GENOMIC DNA]</scope>
    <source>
        <strain evidence="3">K20</strain>
    </source>
</reference>
<accession>A0ABS7YNM9</accession>